<dbReference type="InterPro" id="IPR036236">
    <property type="entry name" value="Znf_C2H2_sf"/>
</dbReference>
<accession>A0A182NTV7</accession>
<evidence type="ECO:0000256" key="1">
    <source>
        <dbReference type="ARBA" id="ARBA00004123"/>
    </source>
</evidence>
<dbReference type="Pfam" id="PF00096">
    <property type="entry name" value="zf-C2H2"/>
    <property type="match status" value="1"/>
</dbReference>
<keyword evidence="4 9" id="KW-0863">Zinc-finger</keyword>
<keyword evidence="13" id="KW-1185">Reference proteome</keyword>
<keyword evidence="5" id="KW-0862">Zinc</keyword>
<organism evidence="12 13">
    <name type="scientific">Anopheles dirus</name>
    <dbReference type="NCBI Taxonomy" id="7168"/>
    <lineage>
        <taxon>Eukaryota</taxon>
        <taxon>Metazoa</taxon>
        <taxon>Ecdysozoa</taxon>
        <taxon>Arthropoda</taxon>
        <taxon>Hexapoda</taxon>
        <taxon>Insecta</taxon>
        <taxon>Pterygota</taxon>
        <taxon>Neoptera</taxon>
        <taxon>Endopterygota</taxon>
        <taxon>Diptera</taxon>
        <taxon>Nematocera</taxon>
        <taxon>Culicoidea</taxon>
        <taxon>Culicidae</taxon>
        <taxon>Anophelinae</taxon>
        <taxon>Anopheles</taxon>
    </lineage>
</organism>
<dbReference type="VEuPathDB" id="VectorBase:ADIR011098"/>
<evidence type="ECO:0000256" key="4">
    <source>
        <dbReference type="ARBA" id="ARBA00022771"/>
    </source>
</evidence>
<reference evidence="13" key="1">
    <citation type="submission" date="2013-03" db="EMBL/GenBank/DDBJ databases">
        <title>The Genome Sequence of Anopheles dirus WRAIR2.</title>
        <authorList>
            <consortium name="The Broad Institute Genomics Platform"/>
            <person name="Neafsey D.E."/>
            <person name="Walton C."/>
            <person name="Walker B."/>
            <person name="Young S.K."/>
            <person name="Zeng Q."/>
            <person name="Gargeya S."/>
            <person name="Fitzgerald M."/>
            <person name="Haas B."/>
            <person name="Abouelleil A."/>
            <person name="Allen A.W."/>
            <person name="Alvarado L."/>
            <person name="Arachchi H.M."/>
            <person name="Berlin A.M."/>
            <person name="Chapman S.B."/>
            <person name="Gainer-Dewar J."/>
            <person name="Goldberg J."/>
            <person name="Griggs A."/>
            <person name="Gujja S."/>
            <person name="Hansen M."/>
            <person name="Howarth C."/>
            <person name="Imamovic A."/>
            <person name="Ireland A."/>
            <person name="Larimer J."/>
            <person name="McCowan C."/>
            <person name="Murphy C."/>
            <person name="Pearson M."/>
            <person name="Poon T.W."/>
            <person name="Priest M."/>
            <person name="Roberts A."/>
            <person name="Saif S."/>
            <person name="Shea T."/>
            <person name="Sisk P."/>
            <person name="Sykes S."/>
            <person name="Wortman J."/>
            <person name="Nusbaum C."/>
            <person name="Birren B."/>
        </authorList>
    </citation>
    <scope>NUCLEOTIDE SEQUENCE [LARGE SCALE GENOMIC DNA]</scope>
    <source>
        <strain evidence="13">WRAIR2</strain>
    </source>
</reference>
<feature type="domain" description="C2H2-type" evidence="11">
    <location>
        <begin position="386"/>
        <end position="413"/>
    </location>
</feature>
<evidence type="ECO:0000313" key="13">
    <source>
        <dbReference type="Proteomes" id="UP000075884"/>
    </source>
</evidence>
<dbReference type="PROSITE" id="PS50157">
    <property type="entry name" value="ZINC_FINGER_C2H2_2"/>
    <property type="match status" value="9"/>
</dbReference>
<evidence type="ECO:0000313" key="12">
    <source>
        <dbReference type="EnsemblMetazoa" id="ADIR011098-PA"/>
    </source>
</evidence>
<feature type="domain" description="C2H2-type" evidence="11">
    <location>
        <begin position="267"/>
        <end position="295"/>
    </location>
</feature>
<feature type="domain" description="C2H2-type" evidence="11">
    <location>
        <begin position="1"/>
        <end position="24"/>
    </location>
</feature>
<name>A0A182NTV7_9DIPT</name>
<dbReference type="PANTHER" id="PTHR24379">
    <property type="entry name" value="KRAB AND ZINC FINGER DOMAIN-CONTAINING"/>
    <property type="match status" value="1"/>
</dbReference>
<keyword evidence="3" id="KW-0677">Repeat</keyword>
<feature type="domain" description="C2H2-type" evidence="11">
    <location>
        <begin position="358"/>
        <end position="385"/>
    </location>
</feature>
<feature type="domain" description="C2H2-type" evidence="11">
    <location>
        <begin position="210"/>
        <end position="237"/>
    </location>
</feature>
<dbReference type="InterPro" id="IPR013087">
    <property type="entry name" value="Znf_C2H2_type"/>
</dbReference>
<feature type="domain" description="C2H2-type" evidence="11">
    <location>
        <begin position="414"/>
        <end position="442"/>
    </location>
</feature>
<evidence type="ECO:0000256" key="7">
    <source>
        <dbReference type="ARBA" id="ARBA00023163"/>
    </source>
</evidence>
<evidence type="ECO:0000256" key="2">
    <source>
        <dbReference type="ARBA" id="ARBA00022723"/>
    </source>
</evidence>
<keyword evidence="6" id="KW-0805">Transcription regulation</keyword>
<comment type="subcellular location">
    <subcellularLocation>
        <location evidence="1">Nucleus</location>
    </subcellularLocation>
</comment>
<feature type="region of interest" description="Disordered" evidence="10">
    <location>
        <begin position="93"/>
        <end position="113"/>
    </location>
</feature>
<dbReference type="FunFam" id="3.30.160.60:FF:001289">
    <property type="entry name" value="Zinc finger protein 574"/>
    <property type="match status" value="1"/>
</dbReference>
<dbReference type="AlphaFoldDB" id="A0A182NTV7"/>
<feature type="domain" description="C2H2-type" evidence="11">
    <location>
        <begin position="240"/>
        <end position="268"/>
    </location>
</feature>
<proteinExistence type="predicted"/>
<evidence type="ECO:0000256" key="6">
    <source>
        <dbReference type="ARBA" id="ARBA00023015"/>
    </source>
</evidence>
<protein>
    <recommendedName>
        <fullName evidence="11">C2H2-type domain-containing protein</fullName>
    </recommendedName>
</protein>
<keyword evidence="8" id="KW-0539">Nucleus</keyword>
<dbReference type="SMART" id="SM00355">
    <property type="entry name" value="ZnF_C2H2"/>
    <property type="match status" value="11"/>
</dbReference>
<dbReference type="FunFam" id="3.30.160.60:FF:000145">
    <property type="entry name" value="Zinc finger protein 574"/>
    <property type="match status" value="1"/>
</dbReference>
<evidence type="ECO:0000256" key="8">
    <source>
        <dbReference type="ARBA" id="ARBA00023242"/>
    </source>
</evidence>
<keyword evidence="7" id="KW-0804">Transcription</keyword>
<evidence type="ECO:0000256" key="9">
    <source>
        <dbReference type="PROSITE-ProRule" id="PRU00042"/>
    </source>
</evidence>
<dbReference type="PANTHER" id="PTHR24379:SF121">
    <property type="entry name" value="C2H2-TYPE DOMAIN-CONTAINING PROTEIN"/>
    <property type="match status" value="1"/>
</dbReference>
<feature type="domain" description="C2H2-type" evidence="11">
    <location>
        <begin position="330"/>
        <end position="357"/>
    </location>
</feature>
<dbReference type="SUPFAM" id="SSF57667">
    <property type="entry name" value="beta-beta-alpha zinc fingers"/>
    <property type="match status" value="4"/>
</dbReference>
<dbReference type="PROSITE" id="PS00028">
    <property type="entry name" value="ZINC_FINGER_C2H2_1"/>
    <property type="match status" value="8"/>
</dbReference>
<dbReference type="STRING" id="7168.A0A182NTV7"/>
<evidence type="ECO:0000256" key="3">
    <source>
        <dbReference type="ARBA" id="ARBA00022737"/>
    </source>
</evidence>
<dbReference type="GO" id="GO:0005634">
    <property type="term" value="C:nucleus"/>
    <property type="evidence" value="ECO:0007669"/>
    <property type="project" value="UniProtKB-SubCell"/>
</dbReference>
<evidence type="ECO:0000256" key="5">
    <source>
        <dbReference type="ARBA" id="ARBA00022833"/>
    </source>
</evidence>
<feature type="region of interest" description="Disordered" evidence="10">
    <location>
        <begin position="55"/>
        <end position="80"/>
    </location>
</feature>
<dbReference type="Pfam" id="PF13912">
    <property type="entry name" value="zf-C2H2_6"/>
    <property type="match status" value="3"/>
</dbReference>
<dbReference type="Proteomes" id="UP000075884">
    <property type="component" value="Unassembled WGS sequence"/>
</dbReference>
<evidence type="ECO:0000256" key="10">
    <source>
        <dbReference type="SAM" id="MobiDB-lite"/>
    </source>
</evidence>
<reference evidence="12" key="2">
    <citation type="submission" date="2020-05" db="UniProtKB">
        <authorList>
            <consortium name="EnsemblMetazoa"/>
        </authorList>
    </citation>
    <scope>IDENTIFICATION</scope>
    <source>
        <strain evidence="12">WRAIR2</strain>
    </source>
</reference>
<sequence length="454" mass="51908">ECDKSFSYRESLITHSTVHTNIKPFVCTVCSARFSCIGNLLKHRKVRRNKCGVENVPIKPSESRPNKKNASDPTSSISSSSKATELYKIVASNEKGFKNHPEPSEAPELNSIDGDESWEHSEIAEAEANEITPRSRLLKQNEKRLQQQLGTLGELSEPRDDCYRCKLCPQQYTTQYLMARHLEQTHGVPLDCAREKLQYVKNTTKRETKYRCQYCDQSYVNAIRLAKHIPKHGPEGRLRYKCPCCEQHFETVAQAQQHARDEHRNRLECDRCRKPFTKPQCLQRHVRYAHGTAKASRKPRHMCARCGKSFLSLTALSDHERADCGSAPIYRCGTCGKHYSSYSALKMHRTVHDGARPFECSFCAKPFRTKGQVKVHERSHTGERPFRCEVCAKSFPYRESLLTHRTTHTGVMRFACADCDGKFSCITNLQSHRRTHHSGEAESAIERDTIGCKK</sequence>
<dbReference type="EnsemblMetazoa" id="ADIR011098-RA">
    <property type="protein sequence ID" value="ADIR011098-PA"/>
    <property type="gene ID" value="ADIR011098"/>
</dbReference>
<feature type="domain" description="C2H2-type" evidence="11">
    <location>
        <begin position="301"/>
        <end position="328"/>
    </location>
</feature>
<dbReference type="Gene3D" id="3.30.160.60">
    <property type="entry name" value="Classic Zinc Finger"/>
    <property type="match status" value="8"/>
</dbReference>
<evidence type="ECO:0000259" key="11">
    <source>
        <dbReference type="PROSITE" id="PS50157"/>
    </source>
</evidence>
<keyword evidence="2" id="KW-0479">Metal-binding</keyword>
<dbReference type="GO" id="GO:0008270">
    <property type="term" value="F:zinc ion binding"/>
    <property type="evidence" value="ECO:0007669"/>
    <property type="project" value="UniProtKB-KW"/>
</dbReference>
<dbReference type="GO" id="GO:0006357">
    <property type="term" value="P:regulation of transcription by RNA polymerase II"/>
    <property type="evidence" value="ECO:0007669"/>
    <property type="project" value="UniProtKB-ARBA"/>
</dbReference>